<reference evidence="2 3" key="1">
    <citation type="submission" date="2019-09" db="EMBL/GenBank/DDBJ databases">
        <authorList>
            <person name="Li Y."/>
        </authorList>
    </citation>
    <scope>NUCLEOTIDE SEQUENCE [LARGE SCALE GENOMIC DNA]</scope>
    <source>
        <strain evidence="2 3">L3-3HA</strain>
    </source>
</reference>
<dbReference type="EMBL" id="VYKJ01000032">
    <property type="protein sequence ID" value="KAA8994249.1"/>
    <property type="molecule type" value="Genomic_DNA"/>
</dbReference>
<feature type="region of interest" description="Disordered" evidence="1">
    <location>
        <begin position="35"/>
        <end position="64"/>
    </location>
</feature>
<feature type="compositionally biased region" description="Polar residues" evidence="1">
    <location>
        <begin position="52"/>
        <end position="64"/>
    </location>
</feature>
<gene>
    <name evidence="2" type="ORF">FJU30_26360</name>
</gene>
<proteinExistence type="predicted"/>
<dbReference type="NCBIfam" id="NF033471">
    <property type="entry name" value="J25_fam_lasso"/>
    <property type="match status" value="1"/>
</dbReference>
<protein>
    <submittedName>
        <fullName evidence="2">Acinetodin/klebsidin/J25 family lasso peptide</fullName>
    </submittedName>
</protein>
<sequence length="64" mass="6827">MSDIENASNKEISACNGPSSTEMIESYKVQGKASVLTRGGDGGIPEYFEHSNPPTDSSQGNRYS</sequence>
<evidence type="ECO:0000313" key="2">
    <source>
        <dbReference type="EMBL" id="KAA8994249.1"/>
    </source>
</evidence>
<evidence type="ECO:0000256" key="1">
    <source>
        <dbReference type="SAM" id="MobiDB-lite"/>
    </source>
</evidence>
<dbReference type="RefSeq" id="WP_150437893.1">
    <property type="nucleotide sequence ID" value="NZ_VYKJ01000032.1"/>
</dbReference>
<comment type="caution">
    <text evidence="2">The sequence shown here is derived from an EMBL/GenBank/DDBJ whole genome shotgun (WGS) entry which is preliminary data.</text>
</comment>
<organism evidence="2 3">
    <name type="scientific">Affinibrenneria salicis</name>
    <dbReference type="NCBI Taxonomy" id="2590031"/>
    <lineage>
        <taxon>Bacteria</taxon>
        <taxon>Pseudomonadati</taxon>
        <taxon>Pseudomonadota</taxon>
        <taxon>Gammaproteobacteria</taxon>
        <taxon>Enterobacterales</taxon>
        <taxon>Pectobacteriaceae</taxon>
        <taxon>Affinibrenneria</taxon>
    </lineage>
</organism>
<name>A0A5J5FQ74_9GAMM</name>
<dbReference type="Proteomes" id="UP000335415">
    <property type="component" value="Unassembled WGS sequence"/>
</dbReference>
<keyword evidence="3" id="KW-1185">Reference proteome</keyword>
<accession>A0A5J5FQ74</accession>
<evidence type="ECO:0000313" key="3">
    <source>
        <dbReference type="Proteomes" id="UP000335415"/>
    </source>
</evidence>
<dbReference type="AlphaFoldDB" id="A0A5J5FQ74"/>